<dbReference type="Proteomes" id="UP000839834">
    <property type="component" value="Unassembled WGS sequence"/>
</dbReference>
<dbReference type="EMBL" id="MLTE01000012">
    <property type="protein sequence ID" value="OHJ50580.1"/>
    <property type="molecule type" value="Genomic_DNA"/>
</dbReference>
<protein>
    <submittedName>
        <fullName evidence="4">Uncharacterized protein</fullName>
    </submittedName>
</protein>
<evidence type="ECO:0000313" key="2">
    <source>
        <dbReference type="EMBL" id="MIK94246.1"/>
    </source>
</evidence>
<sequence>MDNGIIIGGDDEWNRSYNKGIPLMFSLTDINCLYALCKQCVDESHQHAIGVQIRTALDNIMISRQ</sequence>
<comment type="caution">
    <text evidence="4">The sequence shown here is derived from an EMBL/GenBank/DDBJ whole genome shotgun (WGS) entry which is preliminary data.</text>
</comment>
<dbReference type="Proteomes" id="UP000839530">
    <property type="component" value="Unassembled WGS sequence"/>
</dbReference>
<dbReference type="EMBL" id="RSMR01000033">
    <property type="protein sequence ID" value="MIK94246.1"/>
    <property type="molecule type" value="Genomic_DNA"/>
</dbReference>
<evidence type="ECO:0000313" key="1">
    <source>
        <dbReference type="EMBL" id="EAA8668047.1"/>
    </source>
</evidence>
<gene>
    <name evidence="3" type="ORF">A7E06_13470</name>
    <name evidence="4" type="ORF">A7S51_17620</name>
    <name evidence="2" type="ORF">KO51_22700</name>
    <name evidence="1" type="ORF">NL99_24545</name>
</gene>
<reference evidence="3" key="2">
    <citation type="submission" date="2018-07" db="EMBL/GenBank/DDBJ databases">
        <authorList>
            <consortium name="GenomeTrakr network: Whole genome sequencing for foodborne pathogen traceback"/>
        </authorList>
    </citation>
    <scope>NUCLEOTIDE SEQUENCE [LARGE SCALE GENOMIC DNA]</scope>
    <source>
        <strain evidence="3">CFSAN048114</strain>
        <strain evidence="2">FLUFL-1338</strain>
        <strain evidence="1">FLUFL-367</strain>
    </source>
</reference>
<accession>A0A3F3J7Q4</accession>
<dbReference type="AlphaFoldDB" id="A0A3F3J7Q4"/>
<name>A0A3F3J7Q4_SALER</name>
<evidence type="ECO:0000313" key="3">
    <source>
        <dbReference type="EMBL" id="MIV44511.1"/>
    </source>
</evidence>
<evidence type="ECO:0000313" key="4">
    <source>
        <dbReference type="EMBL" id="OHJ50580.1"/>
    </source>
</evidence>
<proteinExistence type="predicted"/>
<dbReference type="Proteomes" id="UP000866740">
    <property type="component" value="Unassembled WGS sequence"/>
</dbReference>
<dbReference type="RefSeq" id="WP_023248745.1">
    <property type="nucleotide sequence ID" value="NZ_CP075140.1"/>
</dbReference>
<dbReference type="EMBL" id="RSUV01000009">
    <property type="protein sequence ID" value="MIV44511.1"/>
    <property type="molecule type" value="Genomic_DNA"/>
</dbReference>
<organism evidence="4">
    <name type="scientific">Salmonella enterica</name>
    <name type="common">Salmonella choleraesuis</name>
    <dbReference type="NCBI Taxonomy" id="28901"/>
    <lineage>
        <taxon>Bacteria</taxon>
        <taxon>Pseudomonadati</taxon>
        <taxon>Pseudomonadota</taxon>
        <taxon>Gammaproteobacteria</taxon>
        <taxon>Enterobacterales</taxon>
        <taxon>Enterobacteriaceae</taxon>
        <taxon>Salmonella</taxon>
    </lineage>
</organism>
<reference evidence="4" key="1">
    <citation type="submission" date="2016-09" db="EMBL/GenBank/DDBJ databases">
        <title>Whole genome sequencing of Salmonella enterica.</title>
        <authorList>
            <person name="Bell R."/>
        </authorList>
    </citation>
    <scope>NUCLEOTIDE SEQUENCE [LARGE SCALE GENOMIC DNA]</scope>
    <source>
        <strain evidence="4">CFSAN044929</strain>
    </source>
</reference>
<dbReference type="EMBL" id="AAACVH010000062">
    <property type="protein sequence ID" value="EAA8668047.1"/>
    <property type="molecule type" value="Genomic_DNA"/>
</dbReference>
<dbReference type="Proteomes" id="UP000885283">
    <property type="component" value="Unassembled WGS sequence"/>
</dbReference>